<accession>A0A1J7C6E9</accession>
<name>A0A1J7C6E9_9ACTN</name>
<dbReference type="CDD" id="cd02042">
    <property type="entry name" value="ParAB_family"/>
    <property type="match status" value="1"/>
</dbReference>
<dbReference type="Proteomes" id="UP000243342">
    <property type="component" value="Unassembled WGS sequence"/>
</dbReference>
<dbReference type="EMBL" id="MLCF01000063">
    <property type="protein sequence ID" value="OIV37116.1"/>
    <property type="molecule type" value="Genomic_DNA"/>
</dbReference>
<comment type="caution">
    <text evidence="2">The sequence shown here is derived from an EMBL/GenBank/DDBJ whole genome shotgun (WGS) entry which is preliminary data.</text>
</comment>
<dbReference type="SUPFAM" id="SSF52540">
    <property type="entry name" value="P-loop containing nucleoside triphosphate hydrolases"/>
    <property type="match status" value="1"/>
</dbReference>
<dbReference type="AlphaFoldDB" id="A0A1J7C6E9"/>
<dbReference type="InterPro" id="IPR025669">
    <property type="entry name" value="AAA_dom"/>
</dbReference>
<dbReference type="InterPro" id="IPR027417">
    <property type="entry name" value="P-loop_NTPase"/>
</dbReference>
<dbReference type="PANTHER" id="PTHR13696">
    <property type="entry name" value="P-LOOP CONTAINING NUCLEOSIDE TRIPHOSPHATE HYDROLASE"/>
    <property type="match status" value="1"/>
</dbReference>
<dbReference type="STRING" id="1428644.BIV57_12750"/>
<dbReference type="Gene3D" id="3.40.50.300">
    <property type="entry name" value="P-loop containing nucleotide triphosphate hydrolases"/>
    <property type="match status" value="1"/>
</dbReference>
<evidence type="ECO:0000259" key="1">
    <source>
        <dbReference type="Pfam" id="PF13614"/>
    </source>
</evidence>
<organism evidence="2 3">
    <name type="scientific">Mangrovactinospora gilvigrisea</name>
    <dbReference type="NCBI Taxonomy" id="1428644"/>
    <lineage>
        <taxon>Bacteria</taxon>
        <taxon>Bacillati</taxon>
        <taxon>Actinomycetota</taxon>
        <taxon>Actinomycetes</taxon>
        <taxon>Kitasatosporales</taxon>
        <taxon>Streptomycetaceae</taxon>
        <taxon>Mangrovactinospora</taxon>
    </lineage>
</organism>
<dbReference type="Pfam" id="PF13614">
    <property type="entry name" value="AAA_31"/>
    <property type="match status" value="1"/>
</dbReference>
<keyword evidence="3" id="KW-1185">Reference proteome</keyword>
<dbReference type="PANTHER" id="PTHR13696:SF52">
    <property type="entry name" value="PARA FAMILY PROTEIN CT_582"/>
    <property type="match status" value="1"/>
</dbReference>
<dbReference type="InterPro" id="IPR050678">
    <property type="entry name" value="DNA_Partitioning_ATPase"/>
</dbReference>
<evidence type="ECO:0000313" key="3">
    <source>
        <dbReference type="Proteomes" id="UP000243342"/>
    </source>
</evidence>
<proteinExistence type="predicted"/>
<protein>
    <recommendedName>
        <fullName evidence="1">AAA domain-containing protein</fullName>
    </recommendedName>
</protein>
<reference evidence="2 3" key="1">
    <citation type="submission" date="2016-10" db="EMBL/GenBank/DDBJ databases">
        <title>Genome sequence of Streptomyces gilvigriseus MUSC 26.</title>
        <authorList>
            <person name="Lee L.-H."/>
            <person name="Ser H.-L."/>
        </authorList>
    </citation>
    <scope>NUCLEOTIDE SEQUENCE [LARGE SCALE GENOMIC DNA]</scope>
    <source>
        <strain evidence="2 3">MUSC 26</strain>
    </source>
</reference>
<feature type="domain" description="AAA" evidence="1">
    <location>
        <begin position="14"/>
        <end position="200"/>
    </location>
</feature>
<sequence length="314" mass="33818">MPDQRAEDEENPPTVIAVASQKGGVGKTVTTVNLACRLAMAGYDVAVLDLEPQAQAGSALGVELTGDLIRRSLGLVLQHTVQNVPSAAVTEIMFDASEVLSQYEDAGKLFVIASEESTMTAAQNVFITQPFTATPTLRRMILSQLTGVVDCVIIDTPPAVSSLNALAIAASDYVLTLCNPEYQTVKGAFLLKPTVEAMAELTRGECTPSYLGSIFNISNPESKRTNQDVAIHNSMVRGGLLPFVTDIRKDTRISESYLHKRPAVVRYLKHAPGKQYTALVEEILERIGSPAPEWKVAAEWAESDVEAAEESVDA</sequence>
<evidence type="ECO:0000313" key="2">
    <source>
        <dbReference type="EMBL" id="OIV37116.1"/>
    </source>
</evidence>
<gene>
    <name evidence="2" type="ORF">BIV57_12750</name>
</gene>